<dbReference type="Proteomes" id="UP000305546">
    <property type="component" value="Unassembled WGS sequence"/>
</dbReference>
<organism evidence="16 17">
    <name type="scientific">Amycolatopsis alkalitolerans</name>
    <dbReference type="NCBI Taxonomy" id="2547244"/>
    <lineage>
        <taxon>Bacteria</taxon>
        <taxon>Bacillati</taxon>
        <taxon>Actinomycetota</taxon>
        <taxon>Actinomycetes</taxon>
        <taxon>Pseudonocardiales</taxon>
        <taxon>Pseudonocardiaceae</taxon>
        <taxon>Amycolatopsis</taxon>
    </lineage>
</organism>
<dbReference type="PRINTS" id="PR00344">
    <property type="entry name" value="BCTRLSENSOR"/>
</dbReference>
<evidence type="ECO:0000256" key="9">
    <source>
        <dbReference type="ARBA" id="ARBA00022989"/>
    </source>
</evidence>
<dbReference type="EC" id="2.7.13.3" evidence="4"/>
<dbReference type="GO" id="GO:0005886">
    <property type="term" value="C:plasma membrane"/>
    <property type="evidence" value="ECO:0007669"/>
    <property type="project" value="UniProtKB-SubCell"/>
</dbReference>
<evidence type="ECO:0000256" key="2">
    <source>
        <dbReference type="ARBA" id="ARBA00001968"/>
    </source>
</evidence>
<feature type="domain" description="Histidine kinase" evidence="14">
    <location>
        <begin position="324"/>
        <end position="538"/>
    </location>
</feature>
<dbReference type="InterPro" id="IPR003661">
    <property type="entry name" value="HisK_dim/P_dom"/>
</dbReference>
<dbReference type="CDD" id="cd06225">
    <property type="entry name" value="HAMP"/>
    <property type="match status" value="1"/>
</dbReference>
<keyword evidence="6" id="KW-0808">Transferase</keyword>
<feature type="region of interest" description="Disordered" evidence="12">
    <location>
        <begin position="537"/>
        <end position="556"/>
    </location>
</feature>
<proteinExistence type="predicted"/>
<dbReference type="InterPro" id="IPR036097">
    <property type="entry name" value="HisK_dim/P_sf"/>
</dbReference>
<evidence type="ECO:0000256" key="1">
    <source>
        <dbReference type="ARBA" id="ARBA00000085"/>
    </source>
</evidence>
<keyword evidence="8 16" id="KW-0418">Kinase</keyword>
<feature type="domain" description="HAMP" evidence="15">
    <location>
        <begin position="247"/>
        <end position="309"/>
    </location>
</feature>
<keyword evidence="5" id="KW-0597">Phosphoprotein</keyword>
<evidence type="ECO:0000256" key="4">
    <source>
        <dbReference type="ARBA" id="ARBA00012438"/>
    </source>
</evidence>
<evidence type="ECO:0000313" key="16">
    <source>
        <dbReference type="EMBL" id="TNC24356.1"/>
    </source>
</evidence>
<sequence length="556" mass="58694">MSQLPSIRVSFVVRFSFQPHAVGFLWKAWGLAVVTGSHSSFTGRTQARHTYSDDGRGVNLPKSVRGPRVRPLRTKLIAALVALLAVVCLVIGVISELALGAFLTRQVDEQLHDTTTRSQMFSRGDVRDPLEASGTTTGTVHGWVTGADPHGEILATGPGSHVPVPQPLSAGDLDVLATVPVTGAAETVSLSYGSYRVLAVTTGDGVEVFGLPMAQANATLLTVGLILGGVAAAAVLGAGIVGALVVRRTLRPLDRVAAAASKVTELPLDRGDVALSVRVPMPDTDPSTEVGQVGHALNQMLVHIDKALDARQASEMRVRRFVADASHELRTPLAAIRGYAELTRRSGGRVPPDIAHAMSRVEAEAARMGTLVDDLLLLARLDAGRPLEQSEVDLSRLVADAVGDAHIAGPLHRWRLELPDQPVVVTGDAQRLHQVLANLLANGRTHTPPGTTVTARLGVSGGYAMVTVADNGPGVAPELVPHVFERFARGDSSRSRAAGSTGLGMAIVAAVVSAHHGQVDVRSRPGRTEFEVRLPRTGFSQERHNNDQGRAEKVNS</sequence>
<comment type="catalytic activity">
    <reaction evidence="1">
        <text>ATP + protein L-histidine = ADP + protein N-phospho-L-histidine.</text>
        <dbReference type="EC" id="2.7.13.3"/>
    </reaction>
</comment>
<comment type="cofactor">
    <cofactor evidence="2">
        <name>a divalent metal cation</name>
        <dbReference type="ChEBI" id="CHEBI:60240"/>
    </cofactor>
</comment>
<evidence type="ECO:0000256" key="10">
    <source>
        <dbReference type="ARBA" id="ARBA00023012"/>
    </source>
</evidence>
<dbReference type="FunFam" id="1.10.287.130:FF:000001">
    <property type="entry name" value="Two-component sensor histidine kinase"/>
    <property type="match status" value="1"/>
</dbReference>
<evidence type="ECO:0000256" key="6">
    <source>
        <dbReference type="ARBA" id="ARBA00022679"/>
    </source>
</evidence>
<evidence type="ECO:0000256" key="12">
    <source>
        <dbReference type="SAM" id="MobiDB-lite"/>
    </source>
</evidence>
<evidence type="ECO:0000256" key="7">
    <source>
        <dbReference type="ARBA" id="ARBA00022692"/>
    </source>
</evidence>
<dbReference type="SUPFAM" id="SSF47384">
    <property type="entry name" value="Homodimeric domain of signal transducing histidine kinase"/>
    <property type="match status" value="1"/>
</dbReference>
<dbReference type="PROSITE" id="PS50109">
    <property type="entry name" value="HIS_KIN"/>
    <property type="match status" value="1"/>
</dbReference>
<dbReference type="GO" id="GO:0005509">
    <property type="term" value="F:calcium ion binding"/>
    <property type="evidence" value="ECO:0007669"/>
    <property type="project" value="UniProtKB-ARBA"/>
</dbReference>
<keyword evidence="7 13" id="KW-0812">Transmembrane</keyword>
<keyword evidence="17" id="KW-1185">Reference proteome</keyword>
<dbReference type="OrthoDB" id="9786919at2"/>
<dbReference type="Gene3D" id="6.10.340.10">
    <property type="match status" value="1"/>
</dbReference>
<name>A0A5C4M1D5_9PSEU</name>
<evidence type="ECO:0000256" key="3">
    <source>
        <dbReference type="ARBA" id="ARBA00004236"/>
    </source>
</evidence>
<evidence type="ECO:0000256" key="11">
    <source>
        <dbReference type="ARBA" id="ARBA00023136"/>
    </source>
</evidence>
<dbReference type="FunFam" id="3.30.565.10:FF:000006">
    <property type="entry name" value="Sensor histidine kinase WalK"/>
    <property type="match status" value="1"/>
</dbReference>
<dbReference type="InterPro" id="IPR005467">
    <property type="entry name" value="His_kinase_dom"/>
</dbReference>
<keyword evidence="10" id="KW-0902">Two-component regulatory system</keyword>
<dbReference type="PANTHER" id="PTHR45436">
    <property type="entry name" value="SENSOR HISTIDINE KINASE YKOH"/>
    <property type="match status" value="1"/>
</dbReference>
<feature type="transmembrane region" description="Helical" evidence="13">
    <location>
        <begin position="220"/>
        <end position="246"/>
    </location>
</feature>
<dbReference type="CDD" id="cd00075">
    <property type="entry name" value="HATPase"/>
    <property type="match status" value="1"/>
</dbReference>
<dbReference type="EMBL" id="VDFW01000015">
    <property type="protein sequence ID" value="TNC24356.1"/>
    <property type="molecule type" value="Genomic_DNA"/>
</dbReference>
<evidence type="ECO:0000313" key="17">
    <source>
        <dbReference type="Proteomes" id="UP000305546"/>
    </source>
</evidence>
<feature type="compositionally biased region" description="Basic and acidic residues" evidence="12">
    <location>
        <begin position="541"/>
        <end position="556"/>
    </location>
</feature>
<keyword evidence="9 13" id="KW-1133">Transmembrane helix</keyword>
<dbReference type="AlphaFoldDB" id="A0A5C4M1D5"/>
<dbReference type="InterPro" id="IPR036890">
    <property type="entry name" value="HATPase_C_sf"/>
</dbReference>
<dbReference type="InterPro" id="IPR004358">
    <property type="entry name" value="Sig_transdc_His_kin-like_C"/>
</dbReference>
<protein>
    <recommendedName>
        <fullName evidence="4">histidine kinase</fullName>
        <ecNumber evidence="4">2.7.13.3</ecNumber>
    </recommendedName>
</protein>
<comment type="subcellular location">
    <subcellularLocation>
        <location evidence="3">Cell membrane</location>
    </subcellularLocation>
</comment>
<dbReference type="Pfam" id="PF00512">
    <property type="entry name" value="HisKA"/>
    <property type="match status" value="1"/>
</dbReference>
<dbReference type="Gene3D" id="1.10.287.130">
    <property type="match status" value="1"/>
</dbReference>
<evidence type="ECO:0000259" key="14">
    <source>
        <dbReference type="PROSITE" id="PS50109"/>
    </source>
</evidence>
<evidence type="ECO:0000256" key="8">
    <source>
        <dbReference type="ARBA" id="ARBA00022777"/>
    </source>
</evidence>
<gene>
    <name evidence="16" type="ORF">FG385_18195</name>
</gene>
<evidence type="ECO:0000256" key="5">
    <source>
        <dbReference type="ARBA" id="ARBA00022553"/>
    </source>
</evidence>
<dbReference type="CDD" id="cd00082">
    <property type="entry name" value="HisKA"/>
    <property type="match status" value="1"/>
</dbReference>
<dbReference type="InterPro" id="IPR003660">
    <property type="entry name" value="HAMP_dom"/>
</dbReference>
<dbReference type="Pfam" id="PF02518">
    <property type="entry name" value="HATPase_c"/>
    <property type="match status" value="1"/>
</dbReference>
<dbReference type="InterPro" id="IPR050428">
    <property type="entry name" value="TCS_sensor_his_kinase"/>
</dbReference>
<dbReference type="SMART" id="SM00388">
    <property type="entry name" value="HisKA"/>
    <property type="match status" value="1"/>
</dbReference>
<reference evidence="16 17" key="1">
    <citation type="submission" date="2019-06" db="EMBL/GenBank/DDBJ databases">
        <title>Amycolatopsis alkalitolerans sp. nov., isolated from Gastrodia elata Blume.</title>
        <authorList>
            <person name="Narsing Rao M.P."/>
            <person name="Li W.J."/>
        </authorList>
    </citation>
    <scope>NUCLEOTIDE SEQUENCE [LARGE SCALE GENOMIC DNA]</scope>
    <source>
        <strain evidence="16 17">SYSUP0005</strain>
    </source>
</reference>
<keyword evidence="11 13" id="KW-0472">Membrane</keyword>
<comment type="caution">
    <text evidence="16">The sequence shown here is derived from an EMBL/GenBank/DDBJ whole genome shotgun (WGS) entry which is preliminary data.</text>
</comment>
<dbReference type="Pfam" id="PF00672">
    <property type="entry name" value="HAMP"/>
    <property type="match status" value="1"/>
</dbReference>
<dbReference type="PROSITE" id="PS50885">
    <property type="entry name" value="HAMP"/>
    <property type="match status" value="1"/>
</dbReference>
<dbReference type="Gene3D" id="3.30.565.10">
    <property type="entry name" value="Histidine kinase-like ATPase, C-terminal domain"/>
    <property type="match status" value="1"/>
</dbReference>
<evidence type="ECO:0000256" key="13">
    <source>
        <dbReference type="SAM" id="Phobius"/>
    </source>
</evidence>
<dbReference type="SUPFAM" id="SSF55874">
    <property type="entry name" value="ATPase domain of HSP90 chaperone/DNA topoisomerase II/histidine kinase"/>
    <property type="match status" value="1"/>
</dbReference>
<feature type="transmembrane region" description="Helical" evidence="13">
    <location>
        <begin position="76"/>
        <end position="103"/>
    </location>
</feature>
<dbReference type="PANTHER" id="PTHR45436:SF5">
    <property type="entry name" value="SENSOR HISTIDINE KINASE TRCS"/>
    <property type="match status" value="1"/>
</dbReference>
<dbReference type="InterPro" id="IPR003594">
    <property type="entry name" value="HATPase_dom"/>
</dbReference>
<dbReference type="GO" id="GO:0000155">
    <property type="term" value="F:phosphorelay sensor kinase activity"/>
    <property type="evidence" value="ECO:0007669"/>
    <property type="project" value="InterPro"/>
</dbReference>
<accession>A0A5C4M1D5</accession>
<dbReference type="SMART" id="SM00387">
    <property type="entry name" value="HATPase_c"/>
    <property type="match status" value="1"/>
</dbReference>
<dbReference type="SMART" id="SM00304">
    <property type="entry name" value="HAMP"/>
    <property type="match status" value="1"/>
</dbReference>
<evidence type="ECO:0000259" key="15">
    <source>
        <dbReference type="PROSITE" id="PS50885"/>
    </source>
</evidence>